<keyword evidence="4" id="KW-1185">Reference proteome</keyword>
<evidence type="ECO:0000259" key="2">
    <source>
        <dbReference type="Pfam" id="PF07853"/>
    </source>
</evidence>
<name>A0A418IH08_9STAP</name>
<evidence type="ECO:0000256" key="1">
    <source>
        <dbReference type="SAM" id="Phobius"/>
    </source>
</evidence>
<gene>
    <name evidence="3" type="ORF">BU112_04820</name>
</gene>
<dbReference type="RefSeq" id="WP_119585939.1">
    <property type="nucleotide sequence ID" value="NZ_JAWVBH010000001.1"/>
</dbReference>
<reference evidence="3 4" key="1">
    <citation type="journal article" date="2016" name="Front. Microbiol.">
        <title>Comprehensive Phylogenetic Analysis of Bovine Non-aureus Staphylococci Species Based on Whole-Genome Sequencing.</title>
        <authorList>
            <person name="Naushad S."/>
            <person name="Barkema H.W."/>
            <person name="Luby C."/>
            <person name="Condas L.A."/>
            <person name="Nobrega D.B."/>
            <person name="Carson D.A."/>
            <person name="De Buck J."/>
        </authorList>
    </citation>
    <scope>NUCLEOTIDE SEQUENCE [LARGE SCALE GENOMIC DNA]</scope>
    <source>
        <strain evidence="3 4">SNUC 4554</strain>
    </source>
</reference>
<dbReference type="AlphaFoldDB" id="A0A418IH08"/>
<dbReference type="Pfam" id="PF07853">
    <property type="entry name" value="DUF1648"/>
    <property type="match status" value="1"/>
</dbReference>
<feature type="transmembrane region" description="Helical" evidence="1">
    <location>
        <begin position="7"/>
        <end position="27"/>
    </location>
</feature>
<proteinExistence type="predicted"/>
<keyword evidence="1" id="KW-1133">Transmembrane helix</keyword>
<evidence type="ECO:0000313" key="4">
    <source>
        <dbReference type="Proteomes" id="UP000286317"/>
    </source>
</evidence>
<feature type="transmembrane region" description="Helical" evidence="1">
    <location>
        <begin position="47"/>
        <end position="68"/>
    </location>
</feature>
<protein>
    <submittedName>
        <fullName evidence="3">DUF1648 domain-containing protein</fullName>
    </submittedName>
</protein>
<feature type="domain" description="DUF1648" evidence="2">
    <location>
        <begin position="11"/>
        <end position="57"/>
    </location>
</feature>
<comment type="caution">
    <text evidence="3">The sequence shown here is derived from an EMBL/GenBank/DDBJ whole genome shotgun (WGS) entry which is preliminary data.</text>
</comment>
<dbReference type="EMBL" id="QXUF01000023">
    <property type="protein sequence ID" value="RIN01707.1"/>
    <property type="molecule type" value="Genomic_DNA"/>
</dbReference>
<dbReference type="Proteomes" id="UP000286317">
    <property type="component" value="Unassembled WGS sequence"/>
</dbReference>
<dbReference type="InterPro" id="IPR012867">
    <property type="entry name" value="DUF1648"/>
</dbReference>
<feature type="transmembrane region" description="Helical" evidence="1">
    <location>
        <begin position="127"/>
        <end position="149"/>
    </location>
</feature>
<keyword evidence="1" id="KW-0812">Transmembrane</keyword>
<feature type="transmembrane region" description="Helical" evidence="1">
    <location>
        <begin position="95"/>
        <end position="115"/>
    </location>
</feature>
<sequence>MNKILNITSFIMLILLLLYILINYNALPRTVPIHYDLYNHPDGWGDRNSLFAIPLVGLMIWFLMYSLYKYYPKLIKLDINLRGEQPTKKAIKTHITFVVILNFEITLFIFLMGVMDIYNIKGGSIHLGIFQFIAFAIVIGVTLIWLVVIDYKNKRK</sequence>
<dbReference type="OrthoDB" id="9808690at2"/>
<evidence type="ECO:0000313" key="3">
    <source>
        <dbReference type="EMBL" id="RIN01707.1"/>
    </source>
</evidence>
<organism evidence="3 4">
    <name type="scientific">Staphylococcus shinii</name>
    <dbReference type="NCBI Taxonomy" id="2912228"/>
    <lineage>
        <taxon>Bacteria</taxon>
        <taxon>Bacillati</taxon>
        <taxon>Bacillota</taxon>
        <taxon>Bacilli</taxon>
        <taxon>Bacillales</taxon>
        <taxon>Staphylococcaceae</taxon>
        <taxon>Staphylococcus</taxon>
    </lineage>
</organism>
<keyword evidence="1" id="KW-0472">Membrane</keyword>
<accession>A0A418IH08</accession>